<feature type="signal peptide" evidence="1">
    <location>
        <begin position="1"/>
        <end position="21"/>
    </location>
</feature>
<evidence type="ECO:0000313" key="4">
    <source>
        <dbReference type="Proteomes" id="UP000256774"/>
    </source>
</evidence>
<comment type="caution">
    <text evidence="3">The sequence shown here is derived from an EMBL/GenBank/DDBJ whole genome shotgun (WGS) entry which is preliminary data.</text>
</comment>
<dbReference type="Proteomes" id="UP000256774">
    <property type="component" value="Unassembled WGS sequence"/>
</dbReference>
<gene>
    <name evidence="3" type="ORF">DFR26_1295</name>
</gene>
<dbReference type="Pfam" id="PF20243">
    <property type="entry name" value="MbnP"/>
    <property type="match status" value="1"/>
</dbReference>
<dbReference type="NCBIfam" id="TIGR04052">
    <property type="entry name" value="MbnP_like_WxW"/>
    <property type="match status" value="1"/>
</dbReference>
<keyword evidence="1" id="KW-0732">Signal</keyword>
<keyword evidence="4" id="KW-1185">Reference proteome</keyword>
<name>A0A3E0H6V3_9GAMM</name>
<dbReference type="InterPro" id="IPR023977">
    <property type="entry name" value="MbnP-like"/>
</dbReference>
<dbReference type="AlphaFoldDB" id="A0A3E0H6V3"/>
<evidence type="ECO:0000256" key="1">
    <source>
        <dbReference type="SAM" id="SignalP"/>
    </source>
</evidence>
<feature type="domain" description="Copper-binding protein MbnP-like" evidence="2">
    <location>
        <begin position="47"/>
        <end position="287"/>
    </location>
</feature>
<proteinExistence type="predicted"/>
<dbReference type="RefSeq" id="WP_181899001.1">
    <property type="nucleotide sequence ID" value="NZ_QUNR01000002.1"/>
</dbReference>
<protein>
    <submittedName>
        <fullName evidence="3">Methanobactin biosynthesis cassette protein MbnP</fullName>
    </submittedName>
</protein>
<dbReference type="EMBL" id="QUNR01000002">
    <property type="protein sequence ID" value="REH39115.1"/>
    <property type="molecule type" value="Genomic_DNA"/>
</dbReference>
<dbReference type="PROSITE" id="PS51257">
    <property type="entry name" value="PROKAR_LIPOPROTEIN"/>
    <property type="match status" value="1"/>
</dbReference>
<evidence type="ECO:0000313" key="3">
    <source>
        <dbReference type="EMBL" id="REH39115.1"/>
    </source>
</evidence>
<evidence type="ECO:0000259" key="2">
    <source>
        <dbReference type="Pfam" id="PF20243"/>
    </source>
</evidence>
<accession>A0A3E0H6V3</accession>
<sequence>MKKYRALWFVASSFLTVVVMSACGGGGGERETVATGRADAPSAGAQRAVSVEFVAMAGSEPVSCGDVITNIGSTNATGGIKDLRFYIANVKLITRSGALQPVELGPNDDWNATLGKDRVTLIDLEDKTGACAGTVAMNKRINGSVADGDYVGITMTLGVPLAFNHSDQSAGTAVTPAVINNGVNPGMAWSWAGGRKFTRVELTDIAEVPTWTPTTYNLHLGSTDCFGSTSAANTAAGEVAGCNRPNRMTIRFERFDADTQRIGLDVLAFAGQNDVTQNAGGPSGCMSAQADPECNDVFKALGLDNATGSPAVTGQQRVFSVVAAP</sequence>
<organism evidence="3 4">
    <name type="scientific">Paraperlucidibaca baekdonensis</name>
    <dbReference type="NCBI Taxonomy" id="748120"/>
    <lineage>
        <taxon>Bacteria</taxon>
        <taxon>Pseudomonadati</taxon>
        <taxon>Pseudomonadota</taxon>
        <taxon>Gammaproteobacteria</taxon>
        <taxon>Moraxellales</taxon>
        <taxon>Moraxellaceae</taxon>
        <taxon>Paraperlucidibaca</taxon>
    </lineage>
</organism>
<feature type="chain" id="PRO_5017643819" evidence="1">
    <location>
        <begin position="22"/>
        <end position="325"/>
    </location>
</feature>
<reference evidence="3 4" key="1">
    <citation type="submission" date="2018-08" db="EMBL/GenBank/DDBJ databases">
        <title>Genomic Encyclopedia of Type Strains, Phase IV (KMG-IV): sequencing the most valuable type-strain genomes for metagenomic binning, comparative biology and taxonomic classification.</title>
        <authorList>
            <person name="Goeker M."/>
        </authorList>
    </citation>
    <scope>NUCLEOTIDE SEQUENCE [LARGE SCALE GENOMIC DNA]</scope>
    <source>
        <strain evidence="3 4">DSM 26022</strain>
    </source>
</reference>
<dbReference type="InterPro" id="IPR046863">
    <property type="entry name" value="MbnP-like_dom"/>
</dbReference>